<dbReference type="InterPro" id="IPR049248">
    <property type="entry name" value="DUF6881"/>
</dbReference>
<gene>
    <name evidence="2" type="ORF">BX591_111168</name>
</gene>
<dbReference type="AlphaFoldDB" id="A0A329C2Y1"/>
<dbReference type="Pfam" id="PF21812">
    <property type="entry name" value="DUF6881"/>
    <property type="match status" value="1"/>
</dbReference>
<name>A0A329C2Y1_9BURK</name>
<dbReference type="Proteomes" id="UP000248918">
    <property type="component" value="Unassembled WGS sequence"/>
</dbReference>
<evidence type="ECO:0000259" key="1">
    <source>
        <dbReference type="Pfam" id="PF21812"/>
    </source>
</evidence>
<organism evidence="2 3">
    <name type="scientific">Paraburkholderia bryophila</name>
    <dbReference type="NCBI Taxonomy" id="420952"/>
    <lineage>
        <taxon>Bacteria</taxon>
        <taxon>Pseudomonadati</taxon>
        <taxon>Pseudomonadota</taxon>
        <taxon>Betaproteobacteria</taxon>
        <taxon>Burkholderiales</taxon>
        <taxon>Burkholderiaceae</taxon>
        <taxon>Paraburkholderia</taxon>
    </lineage>
</organism>
<dbReference type="EMBL" id="QLTK01000011">
    <property type="protein sequence ID" value="RAS28888.1"/>
    <property type="molecule type" value="Genomic_DNA"/>
</dbReference>
<protein>
    <recommendedName>
        <fullName evidence="1">DUF6881 domain-containing protein</fullName>
    </recommendedName>
</protein>
<evidence type="ECO:0000313" key="2">
    <source>
        <dbReference type="EMBL" id="RAS28888.1"/>
    </source>
</evidence>
<sequence>MRVSDKPGKADGEQKMDEAFQPIYIDVAWTHDFEAEPIRLVSQLDNQRYEVRKLEFFRDGRVGYADGLKSAMGTQLGELPVPPLIEINSDAQFDARIIESTLFNQLWSKHAFGPEA</sequence>
<reference evidence="2 3" key="1">
    <citation type="submission" date="2018-06" db="EMBL/GenBank/DDBJ databases">
        <title>Genomic Encyclopedia of Type Strains, Phase III (KMG-III): the genomes of soil and plant-associated and newly described type strains.</title>
        <authorList>
            <person name="Whitman W."/>
        </authorList>
    </citation>
    <scope>NUCLEOTIDE SEQUENCE [LARGE SCALE GENOMIC DNA]</scope>
    <source>
        <strain evidence="2 3">LMG 23644</strain>
    </source>
</reference>
<evidence type="ECO:0000313" key="3">
    <source>
        <dbReference type="Proteomes" id="UP000248918"/>
    </source>
</evidence>
<feature type="domain" description="DUF6881" evidence="1">
    <location>
        <begin position="24"/>
        <end position="110"/>
    </location>
</feature>
<comment type="caution">
    <text evidence="2">The sequence shown here is derived from an EMBL/GenBank/DDBJ whole genome shotgun (WGS) entry which is preliminary data.</text>
</comment>
<proteinExistence type="predicted"/>
<accession>A0A329C2Y1</accession>